<dbReference type="Proteomes" id="UP001165135">
    <property type="component" value="Unassembled WGS sequence"/>
</dbReference>
<gene>
    <name evidence="3" type="ORF">Airi01_024320</name>
</gene>
<protein>
    <recommendedName>
        <fullName evidence="2">DUF7948 domain-containing protein</fullName>
    </recommendedName>
</protein>
<dbReference type="InterPro" id="IPR057708">
    <property type="entry name" value="DUF7948"/>
</dbReference>
<evidence type="ECO:0000259" key="2">
    <source>
        <dbReference type="Pfam" id="PF25778"/>
    </source>
</evidence>
<dbReference type="AlphaFoldDB" id="A0A9W6VMZ3"/>
<proteinExistence type="predicted"/>
<keyword evidence="1" id="KW-0732">Signal</keyword>
<dbReference type="RefSeq" id="WP_285619863.1">
    <property type="nucleotide sequence ID" value="NZ_BSTJ01000002.1"/>
</dbReference>
<reference evidence="3" key="1">
    <citation type="submission" date="2023-03" db="EMBL/GenBank/DDBJ databases">
        <title>Actinoallomurus iriomotensis NBRC 103681.</title>
        <authorList>
            <person name="Ichikawa N."/>
            <person name="Sato H."/>
            <person name="Tonouchi N."/>
        </authorList>
    </citation>
    <scope>NUCLEOTIDE SEQUENCE</scope>
    <source>
        <strain evidence="3">NBRC 103681</strain>
    </source>
</reference>
<evidence type="ECO:0000313" key="4">
    <source>
        <dbReference type="Proteomes" id="UP001165135"/>
    </source>
</evidence>
<dbReference type="InterPro" id="IPR052918">
    <property type="entry name" value="Motility_Chemotaxis_Reg"/>
</dbReference>
<dbReference type="PANTHER" id="PTHR35580:SF1">
    <property type="entry name" value="PHYTASE-LIKE DOMAIN-CONTAINING PROTEIN"/>
    <property type="match status" value="1"/>
</dbReference>
<comment type="caution">
    <text evidence="3">The sequence shown here is derived from an EMBL/GenBank/DDBJ whole genome shotgun (WGS) entry which is preliminary data.</text>
</comment>
<accession>A0A9W6VMZ3</accession>
<feature type="chain" id="PRO_5040748015" description="DUF7948 domain-containing protein" evidence="1">
    <location>
        <begin position="32"/>
        <end position="744"/>
    </location>
</feature>
<dbReference type="PANTHER" id="PTHR35580">
    <property type="entry name" value="CELL SURFACE GLYCOPROTEIN (S-LAYER PROTEIN)-LIKE PROTEIN"/>
    <property type="match status" value="1"/>
</dbReference>
<feature type="signal peptide" evidence="1">
    <location>
        <begin position="1"/>
        <end position="31"/>
    </location>
</feature>
<dbReference type="EMBL" id="BSTJ01000002">
    <property type="protein sequence ID" value="GLY74165.1"/>
    <property type="molecule type" value="Genomic_DNA"/>
</dbReference>
<organism evidence="3 4">
    <name type="scientific">Actinoallomurus iriomotensis</name>
    <dbReference type="NCBI Taxonomy" id="478107"/>
    <lineage>
        <taxon>Bacteria</taxon>
        <taxon>Bacillati</taxon>
        <taxon>Actinomycetota</taxon>
        <taxon>Actinomycetes</taxon>
        <taxon>Streptosporangiales</taxon>
        <taxon>Thermomonosporaceae</taxon>
        <taxon>Actinoallomurus</taxon>
    </lineage>
</organism>
<evidence type="ECO:0000313" key="3">
    <source>
        <dbReference type="EMBL" id="GLY74165.1"/>
    </source>
</evidence>
<sequence length="744" mass="76416">MRVHYARSLSLLSAAVLIPAFAGFTAGNASAATAHRPAAKKTSVTAAPMTFARNEGQAPGGVRYLGASAGVGVAFTDSGVSIDLTKSSGADSRTPSKASVTLRFVHAARHPEVTGAQRSSAVVNDFHGADPARWHTGIPTFGQVVYHDLWPGIDGIFSVRNGTLKYSFALDPGADPDDIRLSYAGADRVSVDRGGDLAVATGRTVLHDQAPVSYQGAGRVMTGYRLLGGTDFGFTLARYRHDAPLTLDPGLDYSTYLGSTDGMPASSFSVGHDDAGNLYVFGQSSSPAFPTTQTSHRPDGESPDFVVAKLDPTGSRLIYSTFVGGSGAEAGSRGAVGGDGAVYVSGVSSSADFPTTTGAFRKTPYQAPGQSVAFKLDPAGSRLSYGTYLAPDLTVSDVEAGADGSLTVGGSTTSDYAPTTADAYLADYPGGQVSGYLVRLDPAGSDLLFGTYLGAPITDQVAKYGWDPGCYVYAIAVDHAGATYATGGCVNGLPTTPGGFQATKKGLASILVKLDPTGHKADYATYIGDLDSDIMRTDGVAVDRDGHAWVVGDAPPGSVSPTPDAYATECVSAADYPRCATLTEFDGSGHVVHSTYFAAAGDGQTTPFGGVEVDDDGRVYVAGMTGPGLPTTPDAYSTTPGGYEMPYFLAVFENHALRYSTYFGGTSTACAGALCGLIAGFVDVAPDVRSGSVYLAGTTTAPDFPVTPGAFQTTYPGGSNTIFAAKLTLPWATSAKPTTSGGDR</sequence>
<dbReference type="Pfam" id="PF25778">
    <property type="entry name" value="DUF7948"/>
    <property type="match status" value="1"/>
</dbReference>
<feature type="domain" description="DUF7948" evidence="2">
    <location>
        <begin position="51"/>
        <end position="249"/>
    </location>
</feature>
<name>A0A9W6VMZ3_9ACTN</name>
<evidence type="ECO:0000256" key="1">
    <source>
        <dbReference type="SAM" id="SignalP"/>
    </source>
</evidence>